<organism evidence="4 5">
    <name type="scientific">Stappia sediminis</name>
    <dbReference type="NCBI Taxonomy" id="2692190"/>
    <lineage>
        <taxon>Bacteria</taxon>
        <taxon>Pseudomonadati</taxon>
        <taxon>Pseudomonadota</taxon>
        <taxon>Alphaproteobacteria</taxon>
        <taxon>Hyphomicrobiales</taxon>
        <taxon>Stappiaceae</taxon>
        <taxon>Stappia</taxon>
    </lineage>
</organism>
<comment type="caution">
    <text evidence="4">The sequence shown here is derived from an EMBL/GenBank/DDBJ whole genome shotgun (WGS) entry which is preliminary data.</text>
</comment>
<feature type="domain" description="Peptidase S1" evidence="3">
    <location>
        <begin position="67"/>
        <end position="262"/>
    </location>
</feature>
<dbReference type="Pfam" id="PF00089">
    <property type="entry name" value="Trypsin"/>
    <property type="match status" value="1"/>
</dbReference>
<dbReference type="Gene3D" id="2.40.10.10">
    <property type="entry name" value="Trypsin-like serine proteases"/>
    <property type="match status" value="2"/>
</dbReference>
<evidence type="ECO:0000256" key="2">
    <source>
        <dbReference type="SAM" id="MobiDB-lite"/>
    </source>
</evidence>
<reference evidence="4 5" key="1">
    <citation type="submission" date="2019-12" db="EMBL/GenBank/DDBJ databases">
        <authorList>
            <person name="Li M."/>
        </authorList>
    </citation>
    <scope>NUCLEOTIDE SEQUENCE [LARGE SCALE GENOMIC DNA]</scope>
    <source>
        <strain evidence="4 5">GBMRC 2046</strain>
    </source>
</reference>
<feature type="region of interest" description="Disordered" evidence="2">
    <location>
        <begin position="268"/>
        <end position="292"/>
    </location>
</feature>
<dbReference type="InterPro" id="IPR043504">
    <property type="entry name" value="Peptidase_S1_PA_chymotrypsin"/>
</dbReference>
<dbReference type="GO" id="GO:0006508">
    <property type="term" value="P:proteolysis"/>
    <property type="evidence" value="ECO:0007669"/>
    <property type="project" value="UniProtKB-KW"/>
</dbReference>
<dbReference type="PANTHER" id="PTHR15462">
    <property type="entry name" value="SERINE PROTEASE"/>
    <property type="match status" value="1"/>
</dbReference>
<dbReference type="EMBL" id="WUMV01000007">
    <property type="protein sequence ID" value="MXN66302.1"/>
    <property type="molecule type" value="Genomic_DNA"/>
</dbReference>
<proteinExistence type="predicted"/>
<dbReference type="AlphaFoldDB" id="A0A7X3S8Y7"/>
<dbReference type="SUPFAM" id="SSF50494">
    <property type="entry name" value="Trypsin-like serine proteases"/>
    <property type="match status" value="1"/>
</dbReference>
<dbReference type="InterPro" id="IPR001254">
    <property type="entry name" value="Trypsin_dom"/>
</dbReference>
<dbReference type="InterPro" id="IPR009003">
    <property type="entry name" value="Peptidase_S1_PA"/>
</dbReference>
<accession>A0A7X3S8Y7</accession>
<gene>
    <name evidence="4" type="ORF">GR183_15415</name>
</gene>
<keyword evidence="4" id="KW-0378">Hydrolase</keyword>
<dbReference type="InterPro" id="IPR050966">
    <property type="entry name" value="Glutamyl_endopeptidase"/>
</dbReference>
<name>A0A7X3S8Y7_9HYPH</name>
<keyword evidence="5" id="KW-1185">Reference proteome</keyword>
<keyword evidence="1" id="KW-0732">Signal</keyword>
<dbReference type="Proteomes" id="UP000433101">
    <property type="component" value="Unassembled WGS sequence"/>
</dbReference>
<evidence type="ECO:0000256" key="1">
    <source>
        <dbReference type="ARBA" id="ARBA00022729"/>
    </source>
</evidence>
<dbReference type="PANTHER" id="PTHR15462:SF8">
    <property type="entry name" value="SERINE PROTEASE"/>
    <property type="match status" value="1"/>
</dbReference>
<evidence type="ECO:0000259" key="3">
    <source>
        <dbReference type="Pfam" id="PF00089"/>
    </source>
</evidence>
<evidence type="ECO:0000313" key="4">
    <source>
        <dbReference type="EMBL" id="MXN66302.1"/>
    </source>
</evidence>
<dbReference type="RefSeq" id="WP_160776545.1">
    <property type="nucleotide sequence ID" value="NZ_WUMV01000007.1"/>
</dbReference>
<dbReference type="GO" id="GO:0004252">
    <property type="term" value="F:serine-type endopeptidase activity"/>
    <property type="evidence" value="ECO:0007669"/>
    <property type="project" value="InterPro"/>
</dbReference>
<protein>
    <submittedName>
        <fullName evidence="4">Trypsin-like serine protease</fullName>
    </submittedName>
</protein>
<keyword evidence="4" id="KW-0645">Protease</keyword>
<sequence length="292" mass="31029">MALLIPFAEVAMAQETKPPAQFVPALNALCGSGRELAAGCDEVKARAIVDAGVYPWSAIGRLNFSAYRVRRYCTATLIGERFVLTSAHCLYVGPYIGWVDPEDLHFLAGYQRGGYSAHSTGAKIYLPDEDGETRPFDYDPGDDWAIVELSDAIGAEVGYLGLSALDESELENALARGGRIVVAGYPHVREHVLSVDEDCGMTGFLNDNRLFAHECAVMAGDSGAPVLLMEGGKVSIIAVHSGAGVGEDGFIRLATPVGEMLDAARRLRAGDQQSADESGRAGLPGRAPEKAK</sequence>
<evidence type="ECO:0000313" key="5">
    <source>
        <dbReference type="Proteomes" id="UP000433101"/>
    </source>
</evidence>